<evidence type="ECO:0000256" key="14">
    <source>
        <dbReference type="RuleBase" id="RU000489"/>
    </source>
</evidence>
<dbReference type="Gene3D" id="3.20.20.80">
    <property type="entry name" value="Glycosidases"/>
    <property type="match status" value="1"/>
</dbReference>
<dbReference type="InterPro" id="IPR055560">
    <property type="entry name" value="DUF7136"/>
</dbReference>
<feature type="signal peptide" evidence="17">
    <location>
        <begin position="1"/>
        <end position="21"/>
    </location>
</feature>
<dbReference type="InterPro" id="IPR017853">
    <property type="entry name" value="GH"/>
</dbReference>
<evidence type="ECO:0000256" key="6">
    <source>
        <dbReference type="ARBA" id="ARBA00022669"/>
    </source>
</evidence>
<feature type="transmembrane region" description="Helical" evidence="16">
    <location>
        <begin position="1636"/>
        <end position="1656"/>
    </location>
</feature>
<dbReference type="InterPro" id="IPR001223">
    <property type="entry name" value="Glyco_hydro18_cat"/>
</dbReference>
<dbReference type="GO" id="GO:0008061">
    <property type="term" value="F:chitin binding"/>
    <property type="evidence" value="ECO:0007669"/>
    <property type="project" value="UniProtKB-KW"/>
</dbReference>
<keyword evidence="16" id="KW-1133">Transmembrane helix</keyword>
<dbReference type="InterPro" id="IPR036779">
    <property type="entry name" value="LysM_dom_sf"/>
</dbReference>
<dbReference type="GO" id="GO:0008843">
    <property type="term" value="F:endochitinase activity"/>
    <property type="evidence" value="ECO:0007669"/>
    <property type="project" value="UniProtKB-EC"/>
</dbReference>
<gene>
    <name evidence="20" type="ORF">FOXYS1_9701</name>
</gene>
<dbReference type="SUPFAM" id="SSF57016">
    <property type="entry name" value="Plant lectins/antimicrobial peptides"/>
    <property type="match status" value="1"/>
</dbReference>
<reference evidence="20" key="1">
    <citation type="submission" date="2020-02" db="EMBL/GenBank/DDBJ databases">
        <title>Identification and distribution of gene clusters putatively required for synthesis of sphingolipid metabolism inhibitors in phylogenetically diverse species of the filamentous fungus Fusarium.</title>
        <authorList>
            <person name="Kim H.-S."/>
            <person name="Busman M."/>
            <person name="Brown D.W."/>
            <person name="Divon H."/>
            <person name="Uhlig S."/>
            <person name="Proctor R.H."/>
        </authorList>
    </citation>
    <scope>NUCLEOTIDE SEQUENCE [LARGE SCALE GENOMIC DNA]</scope>
    <source>
        <strain evidence="20">NRRL 39464</strain>
    </source>
</reference>
<dbReference type="CDD" id="cd00035">
    <property type="entry name" value="ChtBD1"/>
    <property type="match status" value="1"/>
</dbReference>
<dbReference type="InterPro" id="IPR053214">
    <property type="entry name" value="LysM12-like"/>
</dbReference>
<keyword evidence="10" id="KW-0119">Carbohydrate metabolism</keyword>
<evidence type="ECO:0000256" key="3">
    <source>
        <dbReference type="ARBA" id="ARBA00008682"/>
    </source>
</evidence>
<keyword evidence="12" id="KW-0624">Polysaccharide degradation</keyword>
<evidence type="ECO:0000256" key="15">
    <source>
        <dbReference type="SAM" id="MobiDB-lite"/>
    </source>
</evidence>
<dbReference type="CDD" id="cd02878">
    <property type="entry name" value="GH18_zymocin_alpha"/>
    <property type="match status" value="1"/>
</dbReference>
<feature type="transmembrane region" description="Helical" evidence="16">
    <location>
        <begin position="1464"/>
        <end position="1485"/>
    </location>
</feature>
<protein>
    <recommendedName>
        <fullName evidence="4">chitinase</fullName>
        <ecNumber evidence="4">3.2.1.14</ecNumber>
    </recommendedName>
</protein>
<feature type="transmembrane region" description="Helical" evidence="16">
    <location>
        <begin position="1594"/>
        <end position="1616"/>
    </location>
</feature>
<dbReference type="InterPro" id="IPR036861">
    <property type="entry name" value="Endochitinase-like_sf"/>
</dbReference>
<dbReference type="GO" id="GO:0000272">
    <property type="term" value="P:polysaccharide catabolic process"/>
    <property type="evidence" value="ECO:0007669"/>
    <property type="project" value="UniProtKB-KW"/>
</dbReference>
<comment type="subcellular location">
    <subcellularLocation>
        <location evidence="2">Secreted</location>
    </subcellularLocation>
</comment>
<evidence type="ECO:0000313" key="20">
    <source>
        <dbReference type="EMBL" id="KAF5259686.1"/>
    </source>
</evidence>
<dbReference type="InterPro" id="IPR011583">
    <property type="entry name" value="Chitinase_II/V-like_cat"/>
</dbReference>
<dbReference type="SMART" id="SM00257">
    <property type="entry name" value="LysM"/>
    <property type="match status" value="1"/>
</dbReference>
<accession>A0A8H5EI36</accession>
<comment type="caution">
    <text evidence="20">The sequence shown here is derived from an EMBL/GenBank/DDBJ whole genome shotgun (WGS) entry which is preliminary data.</text>
</comment>
<dbReference type="SUPFAM" id="SSF51445">
    <property type="entry name" value="(Trans)glycosidases"/>
    <property type="match status" value="1"/>
</dbReference>
<keyword evidence="9" id="KW-0843">Virulence</keyword>
<comment type="similarity">
    <text evidence="3">Belongs to the glycosyl hydrolase 18 family. Chitinase class V subfamily.</text>
</comment>
<evidence type="ECO:0000313" key="21">
    <source>
        <dbReference type="Proteomes" id="UP000558688"/>
    </source>
</evidence>
<feature type="region of interest" description="Disordered" evidence="15">
    <location>
        <begin position="1335"/>
        <end position="1394"/>
    </location>
</feature>
<dbReference type="InterPro" id="IPR018392">
    <property type="entry name" value="LysM"/>
</dbReference>
<dbReference type="Proteomes" id="UP000558688">
    <property type="component" value="Unassembled WGS sequence"/>
</dbReference>
<feature type="compositionally biased region" description="Low complexity" evidence="15">
    <location>
        <begin position="1339"/>
        <end position="1382"/>
    </location>
</feature>
<keyword evidence="16" id="KW-0812">Transmembrane</keyword>
<keyword evidence="17" id="KW-0732">Signal</keyword>
<keyword evidence="8" id="KW-0146">Chitin degradation</keyword>
<evidence type="ECO:0000256" key="9">
    <source>
        <dbReference type="ARBA" id="ARBA00023026"/>
    </source>
</evidence>
<dbReference type="Gene3D" id="3.10.50.10">
    <property type="match status" value="1"/>
</dbReference>
<feature type="transmembrane region" description="Helical" evidence="16">
    <location>
        <begin position="1776"/>
        <end position="1799"/>
    </location>
</feature>
<dbReference type="Pfam" id="PF23584">
    <property type="entry name" value="DUF7136"/>
    <property type="match status" value="1"/>
</dbReference>
<feature type="chain" id="PRO_5034889175" description="chitinase" evidence="17">
    <location>
        <begin position="22"/>
        <end position="1903"/>
    </location>
</feature>
<sequence length="1903" mass="208832">MNVSLLLGVFLGTFSVLGMQAKEKPSPPFPIDLGVSLIFPQPNETYRPVYPFPIVFALTGATKAWPYGFKLQWRLEGNWTTPIKKEDVPIVYGSAPDWLYSSGSLDPATEPYFVINATGIMGNTSYTEWELGWSLSVLQECSPGPERYWKYGSINFSTSSSGLLPNYKPKGRCPLEIQHTRFLDNRTTPKGVTGDRRSESCVVVTDQEGEGDPCSIDTGHELATMVRAEMLRYAECPDNQSWPDEKNLLGPDSCRRLYPSSKDAEDVANLMLPAALTAVVMGTVVVAFFAILLEFTIHYPLRPSGPGNVLRARTSYQGETLNLTSDASTSSLARNNQTKSKLEFVWDDTDEKVIMPQAITVLKELQSFLLTEGSKDRQSIFSQYGDTSVGLYIGDKVVPSSVANVVIEALVKRLRESGMRRRLGVQLCGDGHNSDYTSGIMIDTKPGPASLINAQVAVSGWSNATCIDGFQHSSNFGSFLIETIKEDNAVSRPSNSTAPKLAKRVCCSSGDLPDFRPKPKPDGSCATYTVESGDFCNKIAAANSLKVEDIESFNKNTWGWSGCKLLFDKAVICLSKGDPPMPNPIANAECGPQKPGTKKPENGKDLADLNPYPLNACCNIWGQCGVTADFCKNTTLGAPGTAKPGTNGCISNCGTDILINKSPPSSFMSVGYFEAWNQERPCLWMDVSELEKRSELTHVHFSFGRLTDSFEVDVSHVSYQFNKFKKLKGPKRILAFGGWVDSTHPTKYHILRNAVKMENRLQVAKNIAAFIKTHDLDGVDIDWEYPGAPDIPDIPKADEEDGKNYLGLLTLLKGQLGGLSLSIAAPAFFWYLKPYPINNIAKVVDYIIYMTYDLHGQWDYDNKWASPGCPKGNCLRSHVNLTETIGALAMITKAGVPSTKVIVGVTSYGRSFKMAKKGCIGPMCTFLGSSTESLVRKGVCTGESGYISNPEIENIANKQATWWIDETGLDRWNGVRAPCAWRDMASSWVDKRSSQNINVTGKENANKFSRHVSDLADGYEKFDCASFSVGVNGCEQEDKCEDTRDSGPAGYFILNSFTSIHTTFKSLWQTVDKVENGMQSKLDQLVETFAPDVDESSEFNLIADFLGIAVGMFAAPLFNKIMKTKDSPTADIKDLIANTASWGATLAKDIQNSKRETPKSKVAGKLSEISDLWTESIEAFTEKAFRGGDESVDYIGDLIADGKFNNDEVTFDMSDLRKQLRKVFFAVLIPEAWKVGAGYAPTFVMDSGYDCNAVGPLDYEYIAPSTGEEMGYCYQGRRAVEGWKANKEKNGGGFLDLTKTSNYDFLLDDNSDEVNIRLPGFIQIPYGGHNGNWNLTAHGGSKPSPNGGSNSGSKCGSSGGSQTSSNGGSSSGSSFGSNQGPNGSIGGGSKDTQPSITLPASAEQIWQNTLTPIGQTRLSSYHLLYSFQSTHQFQTLESKFSFRKEDGQELDCGKAKITPDLGDGISATLTFVPLAILIVVTLSSWRVNQSSPTYARGLNASSLWSVVLDVTSYLRYLQFAFIAASMSIEYPGFFVPAVSKLSWASLLYWSGPFSNGYMYEGPTGGMYASNASYGLGFMTQMLRYPNMLNTLANSLINLIILTSPIFFLLLISFWIFSRSSSVHSLPFLSILQKAAWTTIGVALCFFSVPLLSYISYDLILVGYLPNYRIGLAVVMLLIILAAGHFLVQVLDDQAGDQLKPPRASQLETNNPNVNFHTLWRILSRHIPHTVPLLQAIGVGGLQDFPLAQLFMLIACEAFIIISHLNSKRSMLVKTSTTIYVSAMRLILLFLTSIFAMPITEATRQWIGYVVLILHGLVILAGFFIKHAWKLHETVFAAEAMDRDSSSHTTGGDSNLVPISLSIVRPQAENPRQEISNQIHRYFTDHRGLGQQALLITHLDQPLF</sequence>
<evidence type="ECO:0000256" key="10">
    <source>
        <dbReference type="ARBA" id="ARBA00023277"/>
    </source>
</evidence>
<evidence type="ECO:0000256" key="17">
    <source>
        <dbReference type="SAM" id="SignalP"/>
    </source>
</evidence>
<evidence type="ECO:0000256" key="8">
    <source>
        <dbReference type="ARBA" id="ARBA00023024"/>
    </source>
</evidence>
<evidence type="ECO:0000256" key="11">
    <source>
        <dbReference type="ARBA" id="ARBA00023295"/>
    </source>
</evidence>
<evidence type="ECO:0000256" key="13">
    <source>
        <dbReference type="ARBA" id="ARBA00044955"/>
    </source>
</evidence>
<name>A0A8H5EI36_FUSOX</name>
<dbReference type="SUPFAM" id="SSF54556">
    <property type="entry name" value="Chitinase insertion domain"/>
    <property type="match status" value="1"/>
</dbReference>
<evidence type="ECO:0000256" key="5">
    <source>
        <dbReference type="ARBA" id="ARBA00022525"/>
    </source>
</evidence>
<feature type="transmembrane region" description="Helical" evidence="16">
    <location>
        <begin position="1805"/>
        <end position="1824"/>
    </location>
</feature>
<feature type="transmembrane region" description="Helical" evidence="16">
    <location>
        <begin position="1668"/>
        <end position="1690"/>
    </location>
</feature>
<dbReference type="GO" id="GO:0006032">
    <property type="term" value="P:chitin catabolic process"/>
    <property type="evidence" value="ECO:0007669"/>
    <property type="project" value="UniProtKB-KW"/>
</dbReference>
<dbReference type="InterPro" id="IPR029070">
    <property type="entry name" value="Chitinase_insertion_sf"/>
</dbReference>
<evidence type="ECO:0000256" key="12">
    <source>
        <dbReference type="ARBA" id="ARBA00023326"/>
    </source>
</evidence>
<keyword evidence="7 14" id="KW-0378">Hydrolase</keyword>
<dbReference type="PANTHER" id="PTHR47700">
    <property type="entry name" value="V CHITINASE, PUTATIVE (AFU_ORTHOLOGUE AFUA_6G13720)-RELATED"/>
    <property type="match status" value="1"/>
</dbReference>
<dbReference type="PROSITE" id="PS01095">
    <property type="entry name" value="GH18_1"/>
    <property type="match status" value="1"/>
</dbReference>
<evidence type="ECO:0000256" key="4">
    <source>
        <dbReference type="ARBA" id="ARBA00012729"/>
    </source>
</evidence>
<dbReference type="CDD" id="cd00118">
    <property type="entry name" value="LysM"/>
    <property type="match status" value="1"/>
</dbReference>
<keyword evidence="5" id="KW-0964">Secreted</keyword>
<evidence type="ECO:0000256" key="1">
    <source>
        <dbReference type="ARBA" id="ARBA00000822"/>
    </source>
</evidence>
<dbReference type="PROSITE" id="PS51782">
    <property type="entry name" value="LYSM"/>
    <property type="match status" value="1"/>
</dbReference>
<dbReference type="PROSITE" id="PS51910">
    <property type="entry name" value="GH18_2"/>
    <property type="match status" value="1"/>
</dbReference>
<dbReference type="PANTHER" id="PTHR47700:SF2">
    <property type="entry name" value="CHITINASE"/>
    <property type="match status" value="1"/>
</dbReference>
<feature type="domain" description="LysM" evidence="18">
    <location>
        <begin position="526"/>
        <end position="574"/>
    </location>
</feature>
<keyword evidence="11 14" id="KW-0326">Glycosidase</keyword>
<dbReference type="SMART" id="SM00636">
    <property type="entry name" value="Glyco_18"/>
    <property type="match status" value="1"/>
</dbReference>
<proteinExistence type="inferred from homology"/>
<feature type="domain" description="GH18" evidence="19">
    <location>
        <begin position="667"/>
        <end position="1071"/>
    </location>
</feature>
<organism evidence="20 21">
    <name type="scientific">Fusarium oxysporum</name>
    <name type="common">Fusarium vascular wilt</name>
    <dbReference type="NCBI Taxonomy" id="5507"/>
    <lineage>
        <taxon>Eukaryota</taxon>
        <taxon>Fungi</taxon>
        <taxon>Dikarya</taxon>
        <taxon>Ascomycota</taxon>
        <taxon>Pezizomycotina</taxon>
        <taxon>Sordariomycetes</taxon>
        <taxon>Hypocreomycetidae</taxon>
        <taxon>Hypocreales</taxon>
        <taxon>Nectriaceae</taxon>
        <taxon>Fusarium</taxon>
        <taxon>Fusarium oxysporum species complex</taxon>
    </lineage>
</organism>
<evidence type="ECO:0000259" key="19">
    <source>
        <dbReference type="PROSITE" id="PS51910"/>
    </source>
</evidence>
<dbReference type="GO" id="GO:0005576">
    <property type="term" value="C:extracellular region"/>
    <property type="evidence" value="ECO:0007669"/>
    <property type="project" value="UniProtKB-SubCell"/>
</dbReference>
<keyword evidence="6" id="KW-0147">Chitin-binding</keyword>
<evidence type="ECO:0000259" key="18">
    <source>
        <dbReference type="PROSITE" id="PS51782"/>
    </source>
</evidence>
<feature type="transmembrane region" description="Helical" evidence="16">
    <location>
        <begin position="1746"/>
        <end position="1764"/>
    </location>
</feature>
<evidence type="ECO:0000256" key="7">
    <source>
        <dbReference type="ARBA" id="ARBA00022801"/>
    </source>
</evidence>
<comment type="catalytic activity">
    <reaction evidence="1">
        <text>Random endo-hydrolysis of N-acetyl-beta-D-glucosaminide (1-&gt;4)-beta-linkages in chitin and chitodextrins.</text>
        <dbReference type="EC" id="3.2.1.14"/>
    </reaction>
</comment>
<dbReference type="Gene3D" id="3.10.350.10">
    <property type="entry name" value="LysM domain"/>
    <property type="match status" value="1"/>
</dbReference>
<dbReference type="EMBL" id="JAAFOW010001678">
    <property type="protein sequence ID" value="KAF5259686.1"/>
    <property type="molecule type" value="Genomic_DNA"/>
</dbReference>
<keyword evidence="16" id="KW-0472">Membrane</keyword>
<dbReference type="Pfam" id="PF00704">
    <property type="entry name" value="Glyco_hydro_18"/>
    <property type="match status" value="1"/>
</dbReference>
<evidence type="ECO:0000256" key="16">
    <source>
        <dbReference type="SAM" id="Phobius"/>
    </source>
</evidence>
<dbReference type="InterPro" id="IPR001579">
    <property type="entry name" value="Glyco_hydro_18_chit_AS"/>
</dbReference>
<dbReference type="EC" id="3.2.1.14" evidence="4"/>
<comment type="similarity">
    <text evidence="13">Belongs to the secreted LysM effector family.</text>
</comment>
<evidence type="ECO:0000256" key="2">
    <source>
        <dbReference type="ARBA" id="ARBA00004613"/>
    </source>
</evidence>